<comment type="caution">
    <text evidence="2">The sequence shown here is derived from an EMBL/GenBank/DDBJ whole genome shotgun (WGS) entry which is preliminary data.</text>
</comment>
<gene>
    <name evidence="2" type="ORF">CAP_5835</name>
</gene>
<dbReference type="PANTHER" id="PTHR43581:SF4">
    <property type="entry name" value="ATP_GTP PHOSPHATASE"/>
    <property type="match status" value="1"/>
</dbReference>
<evidence type="ECO:0000313" key="2">
    <source>
        <dbReference type="EMBL" id="EYF08075.1"/>
    </source>
</evidence>
<name>A0A017TGZ8_9BACT</name>
<proteinExistence type="predicted"/>
<dbReference type="InterPro" id="IPR027417">
    <property type="entry name" value="P-loop_NTPase"/>
</dbReference>
<dbReference type="OrthoDB" id="9784297at2"/>
<reference evidence="2 3" key="1">
    <citation type="submission" date="2013-05" db="EMBL/GenBank/DDBJ databases">
        <title>Genome assembly of Chondromyces apiculatus DSM 436.</title>
        <authorList>
            <person name="Sharma G."/>
            <person name="Khatri I."/>
            <person name="Kaur C."/>
            <person name="Mayilraj S."/>
            <person name="Subramanian S."/>
        </authorList>
    </citation>
    <scope>NUCLEOTIDE SEQUENCE [LARGE SCALE GENOMIC DNA]</scope>
    <source>
        <strain evidence="2 3">DSM 436</strain>
    </source>
</reference>
<dbReference type="InterPro" id="IPR003959">
    <property type="entry name" value="ATPase_AAA_core"/>
</dbReference>
<dbReference type="AlphaFoldDB" id="A0A017TGZ8"/>
<dbReference type="SUPFAM" id="SSF52540">
    <property type="entry name" value="P-loop containing nucleoside triphosphate hydrolases"/>
    <property type="match status" value="1"/>
</dbReference>
<dbReference type="Gene3D" id="3.40.50.300">
    <property type="entry name" value="P-loop containing nucleotide triphosphate hydrolases"/>
    <property type="match status" value="2"/>
</dbReference>
<evidence type="ECO:0000259" key="1">
    <source>
        <dbReference type="Pfam" id="PF13304"/>
    </source>
</evidence>
<dbReference type="Pfam" id="PF13304">
    <property type="entry name" value="AAA_21"/>
    <property type="match status" value="1"/>
</dbReference>
<dbReference type="InterPro" id="IPR051396">
    <property type="entry name" value="Bact_Antivir_Def_Nuclease"/>
</dbReference>
<organism evidence="2 3">
    <name type="scientific">Chondromyces apiculatus DSM 436</name>
    <dbReference type="NCBI Taxonomy" id="1192034"/>
    <lineage>
        <taxon>Bacteria</taxon>
        <taxon>Pseudomonadati</taxon>
        <taxon>Myxococcota</taxon>
        <taxon>Polyangia</taxon>
        <taxon>Polyangiales</taxon>
        <taxon>Polyangiaceae</taxon>
        <taxon>Chondromyces</taxon>
    </lineage>
</organism>
<feature type="domain" description="ATPase AAA-type core" evidence="1">
    <location>
        <begin position="24"/>
        <end position="314"/>
    </location>
</feature>
<protein>
    <recommendedName>
        <fullName evidence="1">ATPase AAA-type core domain-containing protein</fullName>
    </recommendedName>
</protein>
<dbReference type="GO" id="GO:0005524">
    <property type="term" value="F:ATP binding"/>
    <property type="evidence" value="ECO:0007669"/>
    <property type="project" value="InterPro"/>
</dbReference>
<dbReference type="PANTHER" id="PTHR43581">
    <property type="entry name" value="ATP/GTP PHOSPHATASE"/>
    <property type="match status" value="1"/>
</dbReference>
<keyword evidence="3" id="KW-1185">Reference proteome</keyword>
<sequence length="422" mass="47977">MLERLELHHLGPAPELSFDFASRLNLITGDNGLGKTFLLDVAWWVLTRTWASYPAAPHRGQGIKPTITYKFKAKSTSVTDTSEYDFQEQTWSRKQGRPANPGMVLYARVDGSFSVWDPARNYYKRAPSKGVDAPDRPAAYHFTSREVWNGLGSNGTVICNGLIRDWAFWQTGNNEAFQELQKALEALSPSPSERLVPGALTRISLEDVREMPTLKTSYRQEVPVVHASAAVQRIIAMAYLLVWTWQEHLKASHLLNEAPSSSLVFLIDEIETHLHPRWQRTILKALLQVITALTGTKDMQVQALVVTHSPLLLASLEPLFDDQCDALWNLDLVEDQVTARRETWRRRGDANSWLISDIFDLAEPRSLEAEQAMQRAEALMERAGVAKQEYIDVREALRASLPGVDPFWLQWRFWAREQGFKP</sequence>
<accession>A0A017TGZ8</accession>
<dbReference type="RefSeq" id="WP_044235970.1">
    <property type="nucleotide sequence ID" value="NZ_ASRX01000005.1"/>
</dbReference>
<dbReference type="GO" id="GO:0016887">
    <property type="term" value="F:ATP hydrolysis activity"/>
    <property type="evidence" value="ECO:0007669"/>
    <property type="project" value="InterPro"/>
</dbReference>
<dbReference type="eggNOG" id="COG3950">
    <property type="taxonomic scope" value="Bacteria"/>
</dbReference>
<evidence type="ECO:0000313" key="3">
    <source>
        <dbReference type="Proteomes" id="UP000019678"/>
    </source>
</evidence>
<dbReference type="EMBL" id="ASRX01000005">
    <property type="protein sequence ID" value="EYF08075.1"/>
    <property type="molecule type" value="Genomic_DNA"/>
</dbReference>
<dbReference type="Proteomes" id="UP000019678">
    <property type="component" value="Unassembled WGS sequence"/>
</dbReference>
<dbReference type="STRING" id="1192034.CAP_5835"/>